<dbReference type="SUPFAM" id="SSF52922">
    <property type="entry name" value="TK C-terminal domain-like"/>
    <property type="match status" value="1"/>
</dbReference>
<evidence type="ECO:0000256" key="5">
    <source>
        <dbReference type="ARBA" id="ARBA00022679"/>
    </source>
</evidence>
<evidence type="ECO:0000256" key="8">
    <source>
        <dbReference type="ARBA" id="ARBA00022842"/>
    </source>
</evidence>
<name>A0A8X6TF22_NEPPI</name>
<accession>A0A8X6TF22</accession>
<evidence type="ECO:0000256" key="1">
    <source>
        <dbReference type="ARBA" id="ARBA00001913"/>
    </source>
</evidence>
<gene>
    <name evidence="12" type="primary">Tkt</name>
    <name evidence="12" type="ORF">NPIL_432701</name>
</gene>
<dbReference type="GO" id="GO:0030976">
    <property type="term" value="F:thiamine pyrophosphate binding"/>
    <property type="evidence" value="ECO:0007669"/>
    <property type="project" value="TreeGrafter"/>
</dbReference>
<sequence length="193" mass="21030">MGLEDIALFRTLPGSTVFYPSDAVSTERAVELSANTKGICYIRTSRPETPVIYNNDETFEVGKAKVVKKSDQDQVLIVAAGVTLHEALKASDSLAAENIFVRILDPFTIKPIDKDFILHNARVCNMKIITVEDHYHEGGLGDAVSAAVCFEKDVLVKRLAVTGIPRSGPGDVLMDMFGISSKCIIQAVKKFSL</sequence>
<keyword evidence="9" id="KW-0786">Thiamine pyrophosphate</keyword>
<dbReference type="EC" id="2.2.1.1" evidence="4"/>
<dbReference type="Pfam" id="PF02779">
    <property type="entry name" value="Transket_pyr"/>
    <property type="match status" value="1"/>
</dbReference>
<reference evidence="12" key="1">
    <citation type="submission" date="2020-08" db="EMBL/GenBank/DDBJ databases">
        <title>Multicomponent nature underlies the extraordinary mechanical properties of spider dragline silk.</title>
        <authorList>
            <person name="Kono N."/>
            <person name="Nakamura H."/>
            <person name="Mori M."/>
            <person name="Yoshida Y."/>
            <person name="Ohtoshi R."/>
            <person name="Malay A.D."/>
            <person name="Moran D.A.P."/>
            <person name="Tomita M."/>
            <person name="Numata K."/>
            <person name="Arakawa K."/>
        </authorList>
    </citation>
    <scope>NUCLEOTIDE SEQUENCE</scope>
</reference>
<keyword evidence="13" id="KW-1185">Reference proteome</keyword>
<proteinExistence type="predicted"/>
<dbReference type="AlphaFoldDB" id="A0A8X6TF22"/>
<dbReference type="InterPro" id="IPR033248">
    <property type="entry name" value="Transketolase_C"/>
</dbReference>
<keyword evidence="6" id="KW-0479">Metal-binding</keyword>
<feature type="domain" description="Transketolase C-terminal" evidence="11">
    <location>
        <begin position="65"/>
        <end position="182"/>
    </location>
</feature>
<protein>
    <recommendedName>
        <fullName evidence="4">transketolase</fullName>
        <ecNumber evidence="4">2.2.1.1</ecNumber>
    </recommendedName>
</protein>
<evidence type="ECO:0000256" key="3">
    <source>
        <dbReference type="ARBA" id="ARBA00011738"/>
    </source>
</evidence>
<dbReference type="Gene3D" id="3.40.50.920">
    <property type="match status" value="1"/>
</dbReference>
<dbReference type="InterPro" id="IPR009014">
    <property type="entry name" value="Transketo_C/PFOR_II"/>
</dbReference>
<keyword evidence="5" id="KW-0808">Transferase</keyword>
<dbReference type="GO" id="GO:0046872">
    <property type="term" value="F:metal ion binding"/>
    <property type="evidence" value="ECO:0007669"/>
    <property type="project" value="UniProtKB-KW"/>
</dbReference>
<comment type="caution">
    <text evidence="12">The sequence shown here is derived from an EMBL/GenBank/DDBJ whole genome shotgun (WGS) entry which is preliminary data.</text>
</comment>
<evidence type="ECO:0000259" key="10">
    <source>
        <dbReference type="Pfam" id="PF02779"/>
    </source>
</evidence>
<keyword evidence="7" id="KW-0106">Calcium</keyword>
<dbReference type="PANTHER" id="PTHR43195:SF1">
    <property type="entry name" value="FI06132P-RELATED"/>
    <property type="match status" value="1"/>
</dbReference>
<dbReference type="Proteomes" id="UP000887013">
    <property type="component" value="Unassembled WGS sequence"/>
</dbReference>
<evidence type="ECO:0000256" key="6">
    <source>
        <dbReference type="ARBA" id="ARBA00022723"/>
    </source>
</evidence>
<dbReference type="SUPFAM" id="SSF52518">
    <property type="entry name" value="Thiamin diphosphate-binding fold (THDP-binding)"/>
    <property type="match status" value="1"/>
</dbReference>
<organism evidence="12 13">
    <name type="scientific">Nephila pilipes</name>
    <name type="common">Giant wood spider</name>
    <name type="synonym">Nephila maculata</name>
    <dbReference type="NCBI Taxonomy" id="299642"/>
    <lineage>
        <taxon>Eukaryota</taxon>
        <taxon>Metazoa</taxon>
        <taxon>Ecdysozoa</taxon>
        <taxon>Arthropoda</taxon>
        <taxon>Chelicerata</taxon>
        <taxon>Arachnida</taxon>
        <taxon>Araneae</taxon>
        <taxon>Araneomorphae</taxon>
        <taxon>Entelegynae</taxon>
        <taxon>Araneoidea</taxon>
        <taxon>Nephilidae</taxon>
        <taxon>Nephila</taxon>
    </lineage>
</organism>
<dbReference type="OrthoDB" id="6412870at2759"/>
<dbReference type="Gene3D" id="3.40.50.970">
    <property type="match status" value="1"/>
</dbReference>
<comment type="subunit">
    <text evidence="3">Homodimer.</text>
</comment>
<comment type="cofactor">
    <cofactor evidence="1">
        <name>Ca(2+)</name>
        <dbReference type="ChEBI" id="CHEBI:29108"/>
    </cofactor>
</comment>
<evidence type="ECO:0000256" key="7">
    <source>
        <dbReference type="ARBA" id="ARBA00022837"/>
    </source>
</evidence>
<feature type="domain" description="Transketolase-like pyrimidine-binding" evidence="10">
    <location>
        <begin position="2"/>
        <end position="49"/>
    </location>
</feature>
<dbReference type="EMBL" id="BMAW01103592">
    <property type="protein sequence ID" value="GFT09878.1"/>
    <property type="molecule type" value="Genomic_DNA"/>
</dbReference>
<dbReference type="PANTHER" id="PTHR43195">
    <property type="entry name" value="TRANSKETOLASE"/>
    <property type="match status" value="1"/>
</dbReference>
<dbReference type="Pfam" id="PF02780">
    <property type="entry name" value="Transketolase_C"/>
    <property type="match status" value="1"/>
</dbReference>
<evidence type="ECO:0000259" key="11">
    <source>
        <dbReference type="Pfam" id="PF02780"/>
    </source>
</evidence>
<dbReference type="InterPro" id="IPR005475">
    <property type="entry name" value="Transketolase-like_Pyr-bd"/>
</dbReference>
<dbReference type="InterPro" id="IPR029061">
    <property type="entry name" value="THDP-binding"/>
</dbReference>
<evidence type="ECO:0000256" key="2">
    <source>
        <dbReference type="ARBA" id="ARBA00001964"/>
    </source>
</evidence>
<evidence type="ECO:0000313" key="12">
    <source>
        <dbReference type="EMBL" id="GFT09878.1"/>
    </source>
</evidence>
<evidence type="ECO:0000256" key="9">
    <source>
        <dbReference type="ARBA" id="ARBA00023052"/>
    </source>
</evidence>
<dbReference type="InterPro" id="IPR051424">
    <property type="entry name" value="Transketolase-like"/>
</dbReference>
<evidence type="ECO:0000313" key="13">
    <source>
        <dbReference type="Proteomes" id="UP000887013"/>
    </source>
</evidence>
<keyword evidence="8" id="KW-0460">Magnesium</keyword>
<evidence type="ECO:0000256" key="4">
    <source>
        <dbReference type="ARBA" id="ARBA00013152"/>
    </source>
</evidence>
<dbReference type="GO" id="GO:0004802">
    <property type="term" value="F:transketolase activity"/>
    <property type="evidence" value="ECO:0007669"/>
    <property type="project" value="UniProtKB-EC"/>
</dbReference>
<comment type="cofactor">
    <cofactor evidence="2">
        <name>thiamine diphosphate</name>
        <dbReference type="ChEBI" id="CHEBI:58937"/>
    </cofactor>
</comment>